<feature type="transmembrane region" description="Helical" evidence="1">
    <location>
        <begin position="48"/>
        <end position="68"/>
    </location>
</feature>
<dbReference type="GO" id="GO:0016020">
    <property type="term" value="C:membrane"/>
    <property type="evidence" value="ECO:0007669"/>
    <property type="project" value="InterPro"/>
</dbReference>
<dbReference type="GO" id="GO:0008527">
    <property type="term" value="F:taste receptor activity"/>
    <property type="evidence" value="ECO:0007669"/>
    <property type="project" value="InterPro"/>
</dbReference>
<dbReference type="EMBL" id="BMAO01032622">
    <property type="protein sequence ID" value="GFQ83502.1"/>
    <property type="molecule type" value="Genomic_DNA"/>
</dbReference>
<keyword evidence="1" id="KW-1133">Transmembrane helix</keyword>
<accession>A0A8X6FM80</accession>
<keyword evidence="1" id="KW-0472">Membrane</keyword>
<evidence type="ECO:0000313" key="3">
    <source>
        <dbReference type="Proteomes" id="UP000887116"/>
    </source>
</evidence>
<sequence>MFQACSQAFAECRKILSTKTNCSDEVCEIYVNIIIWVEMVEKSLGLPLFLLATLGFMHAFSSLAFYMGFEHSTVCTKPPFSYAVILYSPIHFLNWILLLILAAEVNEQDKLFRKVATREFLQPQNSNEKQRLDYIMRLKPTIAISSCGIFNFTRPLILTAVGALFTYTLLLM</sequence>
<comment type="caution">
    <text evidence="2">The sequence shown here is derived from an EMBL/GenBank/DDBJ whole genome shotgun (WGS) entry which is preliminary data.</text>
</comment>
<evidence type="ECO:0000313" key="2">
    <source>
        <dbReference type="EMBL" id="GFQ83502.1"/>
    </source>
</evidence>
<dbReference type="Proteomes" id="UP000887116">
    <property type="component" value="Unassembled WGS sequence"/>
</dbReference>
<dbReference type="Pfam" id="PF06151">
    <property type="entry name" value="Trehalose_recp"/>
    <property type="match status" value="1"/>
</dbReference>
<dbReference type="OrthoDB" id="5800391at2759"/>
<proteinExistence type="predicted"/>
<dbReference type="AlphaFoldDB" id="A0A8X6FM80"/>
<protein>
    <submittedName>
        <fullName evidence="2">Uncharacterized protein</fullName>
    </submittedName>
</protein>
<gene>
    <name evidence="2" type="ORF">TNCT_524611</name>
</gene>
<keyword evidence="1" id="KW-0812">Transmembrane</keyword>
<evidence type="ECO:0000256" key="1">
    <source>
        <dbReference type="SAM" id="Phobius"/>
    </source>
</evidence>
<keyword evidence="3" id="KW-1185">Reference proteome</keyword>
<dbReference type="InterPro" id="IPR009318">
    <property type="entry name" value="Gustatory_rcpt"/>
</dbReference>
<organism evidence="2 3">
    <name type="scientific">Trichonephila clavata</name>
    <name type="common">Joro spider</name>
    <name type="synonym">Nephila clavata</name>
    <dbReference type="NCBI Taxonomy" id="2740835"/>
    <lineage>
        <taxon>Eukaryota</taxon>
        <taxon>Metazoa</taxon>
        <taxon>Ecdysozoa</taxon>
        <taxon>Arthropoda</taxon>
        <taxon>Chelicerata</taxon>
        <taxon>Arachnida</taxon>
        <taxon>Araneae</taxon>
        <taxon>Araneomorphae</taxon>
        <taxon>Entelegynae</taxon>
        <taxon>Araneoidea</taxon>
        <taxon>Nephilidae</taxon>
        <taxon>Trichonephila</taxon>
    </lineage>
</organism>
<feature type="transmembrane region" description="Helical" evidence="1">
    <location>
        <begin position="141"/>
        <end position="170"/>
    </location>
</feature>
<name>A0A8X6FM80_TRICU</name>
<reference evidence="2" key="1">
    <citation type="submission" date="2020-07" db="EMBL/GenBank/DDBJ databases">
        <title>Multicomponent nature underlies the extraordinary mechanical properties of spider dragline silk.</title>
        <authorList>
            <person name="Kono N."/>
            <person name="Nakamura H."/>
            <person name="Mori M."/>
            <person name="Yoshida Y."/>
            <person name="Ohtoshi R."/>
            <person name="Malay A.D."/>
            <person name="Moran D.A.P."/>
            <person name="Tomita M."/>
            <person name="Numata K."/>
            <person name="Arakawa K."/>
        </authorList>
    </citation>
    <scope>NUCLEOTIDE SEQUENCE</scope>
</reference>
<feature type="transmembrane region" description="Helical" evidence="1">
    <location>
        <begin position="80"/>
        <end position="103"/>
    </location>
</feature>